<evidence type="ECO:0000259" key="7">
    <source>
        <dbReference type="Pfam" id="PF00728"/>
    </source>
</evidence>
<feature type="domain" description="Glycoside hydrolase family 20 catalytic" evidence="7">
    <location>
        <begin position="172"/>
        <end position="515"/>
    </location>
</feature>
<dbReference type="GO" id="GO:0005975">
    <property type="term" value="P:carbohydrate metabolic process"/>
    <property type="evidence" value="ECO:0007669"/>
    <property type="project" value="InterPro"/>
</dbReference>
<dbReference type="InterPro" id="IPR026876">
    <property type="entry name" value="Fn3_assoc_repeat"/>
</dbReference>
<dbReference type="Gene3D" id="3.30.379.10">
    <property type="entry name" value="Chitobiase/beta-hexosaminidase domain 2-like"/>
    <property type="match status" value="1"/>
</dbReference>
<dbReference type="GO" id="GO:0004563">
    <property type="term" value="F:beta-N-acetylhexosaminidase activity"/>
    <property type="evidence" value="ECO:0007669"/>
    <property type="project" value="UniProtKB-EC"/>
</dbReference>
<evidence type="ECO:0000259" key="8">
    <source>
        <dbReference type="Pfam" id="PF02838"/>
    </source>
</evidence>
<dbReference type="EMBL" id="QOVM01000005">
    <property type="protein sequence ID" value="RXG21608.1"/>
    <property type="molecule type" value="Genomic_DNA"/>
</dbReference>
<dbReference type="Pfam" id="PF00728">
    <property type="entry name" value="Glyco_hydro_20"/>
    <property type="match status" value="1"/>
</dbReference>
<protein>
    <recommendedName>
        <fullName evidence="3">beta-N-acetylhexosaminidase</fullName>
        <ecNumber evidence="3">3.2.1.52</ecNumber>
    </recommendedName>
</protein>
<dbReference type="GO" id="GO:0030203">
    <property type="term" value="P:glycosaminoglycan metabolic process"/>
    <property type="evidence" value="ECO:0007669"/>
    <property type="project" value="TreeGrafter"/>
</dbReference>
<dbReference type="InterPro" id="IPR015882">
    <property type="entry name" value="HEX_bac_N"/>
</dbReference>
<dbReference type="PANTHER" id="PTHR22600:SF57">
    <property type="entry name" value="BETA-N-ACETYLHEXOSAMINIDASE"/>
    <property type="match status" value="1"/>
</dbReference>
<keyword evidence="4" id="KW-0378">Hydrolase</keyword>
<dbReference type="Pfam" id="PF13287">
    <property type="entry name" value="Fn3_assoc"/>
    <property type="match status" value="1"/>
</dbReference>
<evidence type="ECO:0000256" key="5">
    <source>
        <dbReference type="ARBA" id="ARBA00023295"/>
    </source>
</evidence>
<dbReference type="GO" id="GO:0016020">
    <property type="term" value="C:membrane"/>
    <property type="evidence" value="ECO:0007669"/>
    <property type="project" value="TreeGrafter"/>
</dbReference>
<dbReference type="SUPFAM" id="SSF55545">
    <property type="entry name" value="beta-N-acetylhexosaminidase-like domain"/>
    <property type="match status" value="1"/>
</dbReference>
<dbReference type="InterPro" id="IPR029018">
    <property type="entry name" value="Hex-like_dom2"/>
</dbReference>
<evidence type="ECO:0000256" key="1">
    <source>
        <dbReference type="ARBA" id="ARBA00001231"/>
    </source>
</evidence>
<reference evidence="9 10" key="1">
    <citation type="submission" date="2018-07" db="EMBL/GenBank/DDBJ databases">
        <title>Leeuwenhoekiella genomics.</title>
        <authorList>
            <person name="Tahon G."/>
            <person name="Willems A."/>
        </authorList>
    </citation>
    <scope>NUCLEOTIDE SEQUENCE [LARGE SCALE GENOMIC DNA]</scope>
    <source>
        <strain evidence="9 10">LMG 22550</strain>
    </source>
</reference>
<dbReference type="SUPFAM" id="SSF51445">
    <property type="entry name" value="(Trans)glycosidases"/>
    <property type="match status" value="1"/>
</dbReference>
<organism evidence="9 10">
    <name type="scientific">Leeuwenhoekiella aequorea</name>
    <dbReference type="NCBI Taxonomy" id="283736"/>
    <lineage>
        <taxon>Bacteria</taxon>
        <taxon>Pseudomonadati</taxon>
        <taxon>Bacteroidota</taxon>
        <taxon>Flavobacteriia</taxon>
        <taxon>Flavobacteriales</taxon>
        <taxon>Flavobacteriaceae</taxon>
        <taxon>Leeuwenhoekiella</taxon>
    </lineage>
</organism>
<evidence type="ECO:0000256" key="4">
    <source>
        <dbReference type="ARBA" id="ARBA00022801"/>
    </source>
</evidence>
<proteinExistence type="inferred from homology"/>
<keyword evidence="10" id="KW-1185">Reference proteome</keyword>
<dbReference type="InterPro" id="IPR015883">
    <property type="entry name" value="Glyco_hydro_20_cat"/>
</dbReference>
<comment type="catalytic activity">
    <reaction evidence="1">
        <text>Hydrolysis of terminal non-reducing N-acetyl-D-hexosamine residues in N-acetyl-beta-D-hexosaminides.</text>
        <dbReference type="EC" id="3.2.1.52"/>
    </reaction>
</comment>
<keyword evidence="5" id="KW-0326">Glycosidase</keyword>
<dbReference type="Pfam" id="PF02838">
    <property type="entry name" value="Glyco_hydro_20b"/>
    <property type="match status" value="1"/>
</dbReference>
<name>A0A4Q0P5Y8_9FLAO</name>
<evidence type="ECO:0000256" key="6">
    <source>
        <dbReference type="PIRSR" id="PIRSR625705-1"/>
    </source>
</evidence>
<dbReference type="CDD" id="cd06563">
    <property type="entry name" value="GH20_chitobiase-like"/>
    <property type="match status" value="1"/>
</dbReference>
<dbReference type="EC" id="3.2.1.52" evidence="3"/>
<dbReference type="Gene3D" id="3.20.20.80">
    <property type="entry name" value="Glycosidases"/>
    <property type="match status" value="1"/>
</dbReference>
<feature type="active site" description="Proton donor" evidence="6">
    <location>
        <position position="346"/>
    </location>
</feature>
<feature type="domain" description="Beta-hexosaminidase bacterial type N-terminal" evidence="8">
    <location>
        <begin position="31"/>
        <end position="168"/>
    </location>
</feature>
<evidence type="ECO:0000313" key="10">
    <source>
        <dbReference type="Proteomes" id="UP000289238"/>
    </source>
</evidence>
<evidence type="ECO:0000256" key="2">
    <source>
        <dbReference type="ARBA" id="ARBA00006285"/>
    </source>
</evidence>
<evidence type="ECO:0000313" key="9">
    <source>
        <dbReference type="EMBL" id="RXG21608.1"/>
    </source>
</evidence>
<sequence>MHTGQFFKLSLILLLAAFFVFCETSAQKYEIPLIPRPSEYEFQYGDFELNERTQFYVDTSNYRAVDVADYFQSRIRTVSGMKVPIKPLSEFNQYMTGVVVFRLDSLAQLGNEGYELDVARYQVNITAKDPAGLFYAVQTIRQLLPVEFEHDQILRGFEWKIPGVHIKDVPKYKWRGLHLDTGRHVSSVSFIKKYLDNMALHKLNTFHWHLTEDQGWRLEIKKYPRLTEVGAFRDSTLLGHYGSNKYDGKRYGGFYTQEEAREIVEYARSLFITVVPEIEMPGHATAAIAAYPELGNTNRAVKPVTTWGVFPDIFNVEESTFNFLEDVLSEVIDIFPSEYIHIGGDEAPKDQWKNSRRVQAKMDSLGLKDEHELQSYFIKRIESYLNDKGRQIIGWDEILEGGLAPNAAVMSWRGEEGGIAAAKSGHQVVMSPNSHLYFDHAQGDVEQEPLSIGGYLPLEKVYSYDPTPAVLNARERDYILGAQANLWTEYLPTNASRWYMLLPRVSALSEVVWSGKEHKNWSSFKNRLPGQFKRYEAMGLPYAKTIFDIEINAKYDEKHKNYRVNLHKQWDGILFFTTDGSTPTSKSKLYSKPLELKPGTTIRAGLFKNGKLQGKITSETLRDPKAKN</sequence>
<dbReference type="RefSeq" id="WP_164916332.1">
    <property type="nucleotide sequence ID" value="NZ_QOVM01000005.1"/>
</dbReference>
<dbReference type="PRINTS" id="PR00738">
    <property type="entry name" value="GLHYDRLASE20"/>
</dbReference>
<evidence type="ECO:0000256" key="3">
    <source>
        <dbReference type="ARBA" id="ARBA00012663"/>
    </source>
</evidence>
<comment type="caution">
    <text evidence="9">The sequence shown here is derived from an EMBL/GenBank/DDBJ whole genome shotgun (WGS) entry which is preliminary data.</text>
</comment>
<dbReference type="InterPro" id="IPR017853">
    <property type="entry name" value="GH"/>
</dbReference>
<dbReference type="AlphaFoldDB" id="A0A4Q0P5Y8"/>
<dbReference type="PANTHER" id="PTHR22600">
    <property type="entry name" value="BETA-HEXOSAMINIDASE"/>
    <property type="match status" value="1"/>
</dbReference>
<dbReference type="Proteomes" id="UP000289238">
    <property type="component" value="Unassembled WGS sequence"/>
</dbReference>
<accession>A0A4Q0P5Y8</accession>
<comment type="similarity">
    <text evidence="2">Belongs to the glycosyl hydrolase 20 family.</text>
</comment>
<gene>
    <name evidence="9" type="ORF">DSM00_2457</name>
</gene>
<dbReference type="InterPro" id="IPR025705">
    <property type="entry name" value="Beta_hexosaminidase_sua/sub"/>
</dbReference>